<dbReference type="PANTHER" id="PTHR31343">
    <property type="entry name" value="T15D22.8"/>
    <property type="match status" value="1"/>
</dbReference>
<organism evidence="2 3">
    <name type="scientific">Escallonia herrerae</name>
    <dbReference type="NCBI Taxonomy" id="1293975"/>
    <lineage>
        <taxon>Eukaryota</taxon>
        <taxon>Viridiplantae</taxon>
        <taxon>Streptophyta</taxon>
        <taxon>Embryophyta</taxon>
        <taxon>Tracheophyta</taxon>
        <taxon>Spermatophyta</taxon>
        <taxon>Magnoliopsida</taxon>
        <taxon>eudicotyledons</taxon>
        <taxon>Gunneridae</taxon>
        <taxon>Pentapetalae</taxon>
        <taxon>asterids</taxon>
        <taxon>campanulids</taxon>
        <taxon>Escalloniales</taxon>
        <taxon>Escalloniaceae</taxon>
        <taxon>Escallonia</taxon>
    </lineage>
</organism>
<accession>A0AA88WSN8</accession>
<gene>
    <name evidence="2" type="ORF">RJ639_034355</name>
</gene>
<reference evidence="2" key="1">
    <citation type="submission" date="2022-12" db="EMBL/GenBank/DDBJ databases">
        <title>Draft genome assemblies for two species of Escallonia (Escalloniales).</title>
        <authorList>
            <person name="Chanderbali A."/>
            <person name="Dervinis C."/>
            <person name="Anghel I."/>
            <person name="Soltis D."/>
            <person name="Soltis P."/>
            <person name="Zapata F."/>
        </authorList>
    </citation>
    <scope>NUCLEOTIDE SEQUENCE</scope>
    <source>
        <strain evidence="2">UCBG64.0493</strain>
        <tissue evidence="2">Leaf</tissue>
    </source>
</reference>
<evidence type="ECO:0000313" key="2">
    <source>
        <dbReference type="EMBL" id="KAK3033281.1"/>
    </source>
</evidence>
<sequence length="199" mass="23237">MPLITMHGFVLKFKCNVKDSVPIPQFFIMVQEDYKIRNLFILIFEFSQGCLQDLNSQWQPVKKGITEYFTLGDLWECYDEWSAYGAGTSVVLNNVENVVQYYVPYLSAIPIYVNKSSTISWYTYPSSLRLCLPIIEFAQTYPELMTLKNVDLSPASWIAVACCVTPYPQKMLSWIQYFILLLLLLLMMFYYDHDVTLMM</sequence>
<dbReference type="EMBL" id="JAVXUP010000240">
    <property type="protein sequence ID" value="KAK3033281.1"/>
    <property type="molecule type" value="Genomic_DNA"/>
</dbReference>
<keyword evidence="3" id="KW-1185">Reference proteome</keyword>
<name>A0AA88WSN8_9ASTE</name>
<keyword evidence="1" id="KW-1133">Transmembrane helix</keyword>
<evidence type="ECO:0000313" key="3">
    <source>
        <dbReference type="Proteomes" id="UP001188597"/>
    </source>
</evidence>
<keyword evidence="1" id="KW-0472">Membrane</keyword>
<evidence type="ECO:0000256" key="1">
    <source>
        <dbReference type="SAM" id="Phobius"/>
    </source>
</evidence>
<dbReference type="InterPro" id="IPR008507">
    <property type="entry name" value="DUF789"/>
</dbReference>
<dbReference type="PANTHER" id="PTHR31343:SF29">
    <property type="entry name" value="DUF789 DOMAIN-CONTAINING PROTEIN"/>
    <property type="match status" value="1"/>
</dbReference>
<keyword evidence="1" id="KW-0812">Transmembrane</keyword>
<dbReference type="Proteomes" id="UP001188597">
    <property type="component" value="Unassembled WGS sequence"/>
</dbReference>
<dbReference type="Pfam" id="PF05623">
    <property type="entry name" value="DUF789"/>
    <property type="match status" value="2"/>
</dbReference>
<feature type="transmembrane region" description="Helical" evidence="1">
    <location>
        <begin position="171"/>
        <end position="191"/>
    </location>
</feature>
<dbReference type="AlphaFoldDB" id="A0AA88WSN8"/>
<protein>
    <submittedName>
        <fullName evidence="2">Uncharacterized protein</fullName>
    </submittedName>
</protein>
<proteinExistence type="predicted"/>
<comment type="caution">
    <text evidence="2">The sequence shown here is derived from an EMBL/GenBank/DDBJ whole genome shotgun (WGS) entry which is preliminary data.</text>
</comment>